<dbReference type="Gene3D" id="3.40.630.40">
    <property type="entry name" value="Zn-dependent exopeptidases"/>
    <property type="match status" value="1"/>
</dbReference>
<organism evidence="1">
    <name type="scientific">marine sediment metagenome</name>
    <dbReference type="NCBI Taxonomy" id="412755"/>
    <lineage>
        <taxon>unclassified sequences</taxon>
        <taxon>metagenomes</taxon>
        <taxon>ecological metagenomes</taxon>
    </lineage>
</organism>
<dbReference type="AlphaFoldDB" id="X1AYC3"/>
<reference evidence="1" key="1">
    <citation type="journal article" date="2014" name="Front. Microbiol.">
        <title>High frequency of phylogenetically diverse reductive dehalogenase-homologous genes in deep subseafloor sedimentary metagenomes.</title>
        <authorList>
            <person name="Kawai M."/>
            <person name="Futagami T."/>
            <person name="Toyoda A."/>
            <person name="Takaki Y."/>
            <person name="Nishi S."/>
            <person name="Hori S."/>
            <person name="Arai W."/>
            <person name="Tsubouchi T."/>
            <person name="Morono Y."/>
            <person name="Uchiyama I."/>
            <person name="Ito T."/>
            <person name="Fujiyama A."/>
            <person name="Inagaki F."/>
            <person name="Takami H."/>
        </authorList>
    </citation>
    <scope>NUCLEOTIDE SEQUENCE</scope>
    <source>
        <strain evidence="1">Expedition CK06-06</strain>
    </source>
</reference>
<comment type="caution">
    <text evidence="1">The sequence shown here is derived from an EMBL/GenBank/DDBJ whole genome shotgun (WGS) entry which is preliminary data.</text>
</comment>
<name>X1AYC3_9ZZZZ</name>
<feature type="non-terminal residue" evidence="1">
    <location>
        <position position="1"/>
    </location>
</feature>
<gene>
    <name evidence="1" type="ORF">S01H4_28708</name>
</gene>
<sequence>HREKRVKSIMIEINRELYMKEDTGEKNDSFVEIKSNIRRLINQIIAKNHY</sequence>
<proteinExistence type="predicted"/>
<protein>
    <submittedName>
        <fullName evidence="1">Uncharacterized protein</fullName>
    </submittedName>
</protein>
<dbReference type="EMBL" id="BART01014360">
    <property type="protein sequence ID" value="GAG87775.1"/>
    <property type="molecule type" value="Genomic_DNA"/>
</dbReference>
<accession>X1AYC3</accession>
<evidence type="ECO:0000313" key="1">
    <source>
        <dbReference type="EMBL" id="GAG87775.1"/>
    </source>
</evidence>